<dbReference type="Proteomes" id="UP000006589">
    <property type="component" value="Chromosome"/>
</dbReference>
<organism evidence="3 4">
    <name type="scientific">Methylobacterium radiotolerans (strain ATCC 27329 / DSM 1819 / JCM 2831 / NBRC 15690 / NCIMB 10815 / 0-1)</name>
    <dbReference type="NCBI Taxonomy" id="426355"/>
    <lineage>
        <taxon>Bacteria</taxon>
        <taxon>Pseudomonadati</taxon>
        <taxon>Pseudomonadota</taxon>
        <taxon>Alphaproteobacteria</taxon>
        <taxon>Hyphomicrobiales</taxon>
        <taxon>Methylobacteriaceae</taxon>
        <taxon>Methylobacterium</taxon>
    </lineage>
</organism>
<dbReference type="RefSeq" id="WP_012321765.1">
    <property type="nucleotide sequence ID" value="NC_010505.1"/>
</dbReference>
<evidence type="ECO:0000256" key="1">
    <source>
        <dbReference type="SAM" id="Coils"/>
    </source>
</evidence>
<feature type="compositionally biased region" description="Low complexity" evidence="2">
    <location>
        <begin position="159"/>
        <end position="171"/>
    </location>
</feature>
<dbReference type="HOGENOM" id="CLU_1538306_0_0_5"/>
<protein>
    <submittedName>
        <fullName evidence="3">Uncharacterized protein</fullName>
    </submittedName>
</protein>
<sequence>MEQTKHPKAEALDQIDAVAREAREPTTRIRTGNLVLLAADERVSAQGRNQNPSPVERWPDLLERVQGAARYIRDVEDRAQEQESHVQQLLRQVRADMDAARAQVLAAERETHEVHAQAIKLIQAAEDRAAAAEERAAAAEQMLQRIAETIDAEFVMQPGGQAAGQAAGQAGSTQDARTRASATRAAS</sequence>
<dbReference type="EMBL" id="CP001001">
    <property type="protein sequence ID" value="ACB26814.1"/>
    <property type="molecule type" value="Genomic_DNA"/>
</dbReference>
<evidence type="ECO:0000256" key="2">
    <source>
        <dbReference type="SAM" id="MobiDB-lite"/>
    </source>
</evidence>
<dbReference type="PATRIC" id="fig|426355.14.peg.4924"/>
<feature type="region of interest" description="Disordered" evidence="2">
    <location>
        <begin position="158"/>
        <end position="187"/>
    </location>
</feature>
<name>B1LSU3_METRJ</name>
<gene>
    <name evidence="3" type="ordered locus">Mrad2831_4854</name>
</gene>
<keyword evidence="1" id="KW-0175">Coiled coil</keyword>
<dbReference type="STRING" id="426355.Mrad2831_4854"/>
<reference evidence="3 4" key="1">
    <citation type="submission" date="2008-03" db="EMBL/GenBank/DDBJ databases">
        <title>Complete sequence of chromosome of Methylobacterium radiotolerans JCM 2831.</title>
        <authorList>
            <consortium name="US DOE Joint Genome Institute"/>
            <person name="Copeland A."/>
            <person name="Lucas S."/>
            <person name="Lapidus A."/>
            <person name="Glavina del Rio T."/>
            <person name="Dalin E."/>
            <person name="Tice H."/>
            <person name="Bruce D."/>
            <person name="Goodwin L."/>
            <person name="Pitluck S."/>
            <person name="Kiss H."/>
            <person name="Brettin T."/>
            <person name="Detter J.C."/>
            <person name="Han C."/>
            <person name="Kuske C.R."/>
            <person name="Schmutz J."/>
            <person name="Larimer F."/>
            <person name="Land M."/>
            <person name="Hauser L."/>
            <person name="Kyrpides N."/>
            <person name="Mikhailova N."/>
            <person name="Marx C.J."/>
            <person name="Richardson P."/>
        </authorList>
    </citation>
    <scope>NUCLEOTIDE SEQUENCE [LARGE SCALE GENOMIC DNA]</scope>
    <source>
        <strain evidence="4">ATCC 27329 / DSM 1819 / JCM 2831 / NBRC 15690 / NCIMB 10815 / 0-1</strain>
    </source>
</reference>
<dbReference type="AlphaFoldDB" id="B1LSU3"/>
<dbReference type="GeneID" id="6140922"/>
<evidence type="ECO:0000313" key="3">
    <source>
        <dbReference type="EMBL" id="ACB26814.1"/>
    </source>
</evidence>
<proteinExistence type="predicted"/>
<dbReference type="OrthoDB" id="8005632at2"/>
<evidence type="ECO:0000313" key="4">
    <source>
        <dbReference type="Proteomes" id="UP000006589"/>
    </source>
</evidence>
<feature type="coiled-coil region" evidence="1">
    <location>
        <begin position="72"/>
        <end position="149"/>
    </location>
</feature>
<accession>B1LSU3</accession>
<dbReference type="eggNOG" id="ENOG50310SK">
    <property type="taxonomic scope" value="Bacteria"/>
</dbReference>
<dbReference type="KEGG" id="mrd:Mrad2831_4854"/>